<protein>
    <recommendedName>
        <fullName evidence="4">FtsX-like permease family protein</fullName>
    </recommendedName>
</protein>
<sequence length="180" mass="18984">MAAGTFDACWVETWPESEHVAPLLTLPVAGGSDVEGEQLVPMVRQLNPTAGTSFDAADRLANLPTLPLTAAAVVLAVATGLVLVRARRLELASALHAGIDKASLLVQLAVETLVWTVTACALVLPVVWWAAAAGNPDPAWSAFYPALRTTGLAVVGVLVATLVVGALTQEKHLFRYFKHR</sequence>
<dbReference type="EMBL" id="JAIXCQ010000001">
    <property type="protein sequence ID" value="MCA5891939.1"/>
    <property type="molecule type" value="Genomic_DNA"/>
</dbReference>
<keyword evidence="1" id="KW-0812">Transmembrane</keyword>
<keyword evidence="3" id="KW-1185">Reference proteome</keyword>
<keyword evidence="1" id="KW-1133">Transmembrane helix</keyword>
<name>A0ABS7ZEA3_9MICO</name>
<keyword evidence="1" id="KW-0472">Membrane</keyword>
<evidence type="ECO:0000256" key="1">
    <source>
        <dbReference type="SAM" id="Phobius"/>
    </source>
</evidence>
<organism evidence="2 3">
    <name type="scientific">Isoptericola luteus</name>
    <dbReference type="NCBI Taxonomy" id="2879484"/>
    <lineage>
        <taxon>Bacteria</taxon>
        <taxon>Bacillati</taxon>
        <taxon>Actinomycetota</taxon>
        <taxon>Actinomycetes</taxon>
        <taxon>Micrococcales</taxon>
        <taxon>Promicromonosporaceae</taxon>
        <taxon>Isoptericola</taxon>
    </lineage>
</organism>
<feature type="transmembrane region" description="Helical" evidence="1">
    <location>
        <begin position="104"/>
        <end position="131"/>
    </location>
</feature>
<feature type="transmembrane region" description="Helical" evidence="1">
    <location>
        <begin position="65"/>
        <end position="84"/>
    </location>
</feature>
<dbReference type="RefSeq" id="WP_225563662.1">
    <property type="nucleotide sequence ID" value="NZ_JAIXCQ010000001.1"/>
</dbReference>
<reference evidence="2 3" key="1">
    <citation type="submission" date="2021-09" db="EMBL/GenBank/DDBJ databases">
        <title>Isoptericola luteus sp. nov., a novel bacterium isolated from Harbin, the capital city of Heilongjiang province.</title>
        <authorList>
            <person name="Li J."/>
        </authorList>
    </citation>
    <scope>NUCLEOTIDE SEQUENCE [LARGE SCALE GENOMIC DNA]</scope>
    <source>
        <strain evidence="2 3">NEAU-Y5</strain>
    </source>
</reference>
<evidence type="ECO:0000313" key="2">
    <source>
        <dbReference type="EMBL" id="MCA5891939.1"/>
    </source>
</evidence>
<feature type="transmembrane region" description="Helical" evidence="1">
    <location>
        <begin position="151"/>
        <end position="168"/>
    </location>
</feature>
<comment type="caution">
    <text evidence="2">The sequence shown here is derived from an EMBL/GenBank/DDBJ whole genome shotgun (WGS) entry which is preliminary data.</text>
</comment>
<gene>
    <name evidence="2" type="ORF">LEP48_01060</name>
</gene>
<evidence type="ECO:0000313" key="3">
    <source>
        <dbReference type="Proteomes" id="UP001319870"/>
    </source>
</evidence>
<evidence type="ECO:0008006" key="4">
    <source>
        <dbReference type="Google" id="ProtNLM"/>
    </source>
</evidence>
<dbReference type="Proteomes" id="UP001319870">
    <property type="component" value="Unassembled WGS sequence"/>
</dbReference>
<proteinExistence type="predicted"/>
<accession>A0ABS7ZEA3</accession>